<dbReference type="STRING" id="1122240.GCA_000620105_00031"/>
<evidence type="ECO:0000313" key="2">
    <source>
        <dbReference type="Proteomes" id="UP000244173"/>
    </source>
</evidence>
<organism evidence="1 2">
    <name type="scientific">Microvirgula aerodenitrificans</name>
    <dbReference type="NCBI Taxonomy" id="57480"/>
    <lineage>
        <taxon>Bacteria</taxon>
        <taxon>Pseudomonadati</taxon>
        <taxon>Pseudomonadota</taxon>
        <taxon>Betaproteobacteria</taxon>
        <taxon>Neisseriales</taxon>
        <taxon>Aquaspirillaceae</taxon>
        <taxon>Microvirgula</taxon>
    </lineage>
</organism>
<dbReference type="Pfam" id="PF06073">
    <property type="entry name" value="DUF934"/>
    <property type="match status" value="1"/>
</dbReference>
<reference evidence="1 2" key="1">
    <citation type="submission" date="2018-04" db="EMBL/GenBank/DDBJ databases">
        <title>Denitrifier Microvirgula.</title>
        <authorList>
            <person name="Anderson E."/>
            <person name="Jang J."/>
            <person name="Ishii S."/>
        </authorList>
    </citation>
    <scope>NUCLEOTIDE SEQUENCE [LARGE SCALE GENOMIC DNA]</scope>
    <source>
        <strain evidence="1 2">BE2.4</strain>
    </source>
</reference>
<dbReference type="Proteomes" id="UP000244173">
    <property type="component" value="Chromosome"/>
</dbReference>
<dbReference type="EMBL" id="CP028519">
    <property type="protein sequence ID" value="AVY94331.1"/>
    <property type="molecule type" value="Genomic_DNA"/>
</dbReference>
<dbReference type="AlphaFoldDB" id="A0A2S0PAD3"/>
<accession>A0A2S0PAD3</accession>
<name>A0A2S0PAD3_9NEIS</name>
<dbReference type="InterPro" id="IPR008318">
    <property type="entry name" value="UCP030820"/>
</dbReference>
<dbReference type="RefSeq" id="WP_028497571.1">
    <property type="nucleotide sequence ID" value="NZ_CALFSO010000054.1"/>
</dbReference>
<dbReference type="PIRSF" id="PIRSF030820">
    <property type="entry name" value="UCP030820"/>
    <property type="match status" value="1"/>
</dbReference>
<proteinExistence type="predicted"/>
<dbReference type="KEGG" id="maer:DAI18_09965"/>
<gene>
    <name evidence="1" type="ORF">DAI18_09965</name>
</gene>
<dbReference type="OrthoDB" id="9800421at2"/>
<sequence length="168" mass="18654">MPKLIRLTDAGAVIGNDDWTLLRDPETEALPASGDVIVPLALWQTRREALEKHAGRVGVWLAADQEPAEMGADVANLPLIAIDFPQFADGRGYSSAKLLRERYNYRQELRAIGDVQRDQLYYLSQVGFNAFAIRSDRNPESEIAGLSDFSTSYRSRGWGGRRVQGSDA</sequence>
<evidence type="ECO:0000313" key="1">
    <source>
        <dbReference type="EMBL" id="AVY94331.1"/>
    </source>
</evidence>
<keyword evidence="2" id="KW-1185">Reference proteome</keyword>
<protein>
    <submittedName>
        <fullName evidence="1">DUF934 domain-containing protein</fullName>
    </submittedName>
</protein>